<keyword evidence="4" id="KW-1185">Reference proteome</keyword>
<dbReference type="SUPFAM" id="SSF50156">
    <property type="entry name" value="PDZ domain-like"/>
    <property type="match status" value="1"/>
</dbReference>
<feature type="domain" description="PDZ" evidence="2">
    <location>
        <begin position="337"/>
        <end position="391"/>
    </location>
</feature>
<dbReference type="Pfam" id="PF04389">
    <property type="entry name" value="Peptidase_M28"/>
    <property type="match status" value="1"/>
</dbReference>
<sequence>MKFRNAVAVLIPLLMLLSSCASENESADTMSDISSMDVQSHISFLASDEMKGRETGTAEEAKAANYIADYFREYRLDPAGEEETYFQSFTVNMSILENPHAADSGSAGDKRMAKNVAGLLQGTGDSEELIIIGAHYDHLGLGKFGSLSSSDSTIHNGADDNASGTAGLLELAEFFSENRPETDLLFLAFSGEEMGLLGSQYYVENPTVDMENTLAMINMDMIGRMNNDRMMIFGVATTEAWEPILTEANTDSLDLDLVPDGTGASDHTSFYYKDIPVLHYFTDTHADYHRPSDDTEWINAEGQARLLQHVARVIQRLDAMDKEELAFVEAPGEQRQSMSMDGPTLGVLPDYGFDGEGFRITGVSNGGAAERGGLEGGDVIIRIGEMEIEDIYSYMGALNELERGTTVPVTVVRDGEELVFDLEL</sequence>
<keyword evidence="1" id="KW-0732">Signal</keyword>
<gene>
    <name evidence="3" type="ORF">ACFSVN_02715</name>
</gene>
<dbReference type="PROSITE" id="PS51257">
    <property type="entry name" value="PROKAR_LIPOPROTEIN"/>
    <property type="match status" value="1"/>
</dbReference>
<dbReference type="PROSITE" id="PS50106">
    <property type="entry name" value="PDZ"/>
    <property type="match status" value="1"/>
</dbReference>
<feature type="signal peptide" evidence="1">
    <location>
        <begin position="1"/>
        <end position="21"/>
    </location>
</feature>
<comment type="caution">
    <text evidence="3">The sequence shown here is derived from an EMBL/GenBank/DDBJ whole genome shotgun (WGS) entry which is preliminary data.</text>
</comment>
<dbReference type="SMART" id="SM00228">
    <property type="entry name" value="PDZ"/>
    <property type="match status" value="1"/>
</dbReference>
<evidence type="ECO:0000313" key="4">
    <source>
        <dbReference type="Proteomes" id="UP001597460"/>
    </source>
</evidence>
<dbReference type="EMBL" id="JBHULI010000002">
    <property type="protein sequence ID" value="MFD2531352.1"/>
    <property type="molecule type" value="Genomic_DNA"/>
</dbReference>
<dbReference type="Pfam" id="PF13180">
    <property type="entry name" value="PDZ_2"/>
    <property type="match status" value="1"/>
</dbReference>
<dbReference type="SUPFAM" id="SSF53187">
    <property type="entry name" value="Zn-dependent exopeptidases"/>
    <property type="match status" value="1"/>
</dbReference>
<dbReference type="Gene3D" id="2.30.42.10">
    <property type="match status" value="1"/>
</dbReference>
<dbReference type="Gene3D" id="3.40.630.10">
    <property type="entry name" value="Zn peptidases"/>
    <property type="match status" value="1"/>
</dbReference>
<dbReference type="PANTHER" id="PTHR12147">
    <property type="entry name" value="METALLOPEPTIDASE M28 FAMILY MEMBER"/>
    <property type="match status" value="1"/>
</dbReference>
<dbReference type="PANTHER" id="PTHR12147:SF26">
    <property type="entry name" value="PEPTIDASE M28 DOMAIN-CONTAINING PROTEIN"/>
    <property type="match status" value="1"/>
</dbReference>
<dbReference type="Proteomes" id="UP001597460">
    <property type="component" value="Unassembled WGS sequence"/>
</dbReference>
<dbReference type="InterPro" id="IPR007484">
    <property type="entry name" value="Peptidase_M28"/>
</dbReference>
<evidence type="ECO:0000259" key="2">
    <source>
        <dbReference type="PROSITE" id="PS50106"/>
    </source>
</evidence>
<dbReference type="InterPro" id="IPR045175">
    <property type="entry name" value="M28_fam"/>
</dbReference>
<evidence type="ECO:0000313" key="3">
    <source>
        <dbReference type="EMBL" id="MFD2531352.1"/>
    </source>
</evidence>
<protein>
    <submittedName>
        <fullName evidence="3">M28 family peptidase</fullName>
    </submittedName>
</protein>
<proteinExistence type="predicted"/>
<name>A0ABW5JH40_9BACT</name>
<evidence type="ECO:0000256" key="1">
    <source>
        <dbReference type="SAM" id="SignalP"/>
    </source>
</evidence>
<dbReference type="InterPro" id="IPR036034">
    <property type="entry name" value="PDZ_sf"/>
</dbReference>
<dbReference type="RefSeq" id="WP_390298228.1">
    <property type="nucleotide sequence ID" value="NZ_JBHULI010000002.1"/>
</dbReference>
<reference evidence="4" key="1">
    <citation type="journal article" date="2019" name="Int. J. Syst. Evol. Microbiol.">
        <title>The Global Catalogue of Microorganisms (GCM) 10K type strain sequencing project: providing services to taxonomists for standard genome sequencing and annotation.</title>
        <authorList>
            <consortium name="The Broad Institute Genomics Platform"/>
            <consortium name="The Broad Institute Genome Sequencing Center for Infectious Disease"/>
            <person name="Wu L."/>
            <person name="Ma J."/>
        </authorList>
    </citation>
    <scope>NUCLEOTIDE SEQUENCE [LARGE SCALE GENOMIC DNA]</scope>
    <source>
        <strain evidence="4">KCTC 52042</strain>
    </source>
</reference>
<accession>A0ABW5JH40</accession>
<feature type="chain" id="PRO_5045222440" evidence="1">
    <location>
        <begin position="22"/>
        <end position="424"/>
    </location>
</feature>
<dbReference type="InterPro" id="IPR001478">
    <property type="entry name" value="PDZ"/>
</dbReference>
<organism evidence="3 4">
    <name type="scientific">Gracilimonas halophila</name>
    <dbReference type="NCBI Taxonomy" id="1834464"/>
    <lineage>
        <taxon>Bacteria</taxon>
        <taxon>Pseudomonadati</taxon>
        <taxon>Balneolota</taxon>
        <taxon>Balneolia</taxon>
        <taxon>Balneolales</taxon>
        <taxon>Balneolaceae</taxon>
        <taxon>Gracilimonas</taxon>
    </lineage>
</organism>